<name>A0ABR4NDM9_9FUNG</name>
<sequence>MSFVSALSAGAARRAAAPLLPSAAGNVALQNAVRAGGGLAADVLWVGALAADTDPLPAAARAALAARLRADHACAPVFVAAAELDGHYNHFCKKILWKPFHYQLPDYQRSEGFTAAAWAHYVTVNQRFADTIAEVYRPGDVGTFPLAPPRATAARRPAPPR</sequence>
<dbReference type="PANTHER" id="PTHR10788">
    <property type="entry name" value="TREHALOSE-6-PHOSPHATE SYNTHASE"/>
    <property type="match status" value="1"/>
</dbReference>
<protein>
    <submittedName>
        <fullName evidence="1">Trehalose-6-P synthase/phosphatase complex subunit</fullName>
    </submittedName>
</protein>
<evidence type="ECO:0000313" key="2">
    <source>
        <dbReference type="Proteomes" id="UP001527925"/>
    </source>
</evidence>
<proteinExistence type="predicted"/>
<comment type="caution">
    <text evidence="1">The sequence shown here is derived from an EMBL/GenBank/DDBJ whole genome shotgun (WGS) entry which is preliminary data.</text>
</comment>
<dbReference type="Gene3D" id="3.40.50.2000">
    <property type="entry name" value="Glycogen Phosphorylase B"/>
    <property type="match status" value="1"/>
</dbReference>
<dbReference type="Proteomes" id="UP001527925">
    <property type="component" value="Unassembled WGS sequence"/>
</dbReference>
<dbReference type="InterPro" id="IPR001830">
    <property type="entry name" value="Glyco_trans_20"/>
</dbReference>
<evidence type="ECO:0000313" key="1">
    <source>
        <dbReference type="EMBL" id="KAL2917610.1"/>
    </source>
</evidence>
<gene>
    <name evidence="1" type="primary">TPS3_1</name>
    <name evidence="1" type="ORF">HK105_202896</name>
</gene>
<dbReference type="EMBL" id="JADGIZ020000010">
    <property type="protein sequence ID" value="KAL2917610.1"/>
    <property type="molecule type" value="Genomic_DNA"/>
</dbReference>
<dbReference type="Pfam" id="PF00982">
    <property type="entry name" value="Glyco_transf_20"/>
    <property type="match status" value="1"/>
</dbReference>
<organism evidence="1 2">
    <name type="scientific">Polyrhizophydium stewartii</name>
    <dbReference type="NCBI Taxonomy" id="2732419"/>
    <lineage>
        <taxon>Eukaryota</taxon>
        <taxon>Fungi</taxon>
        <taxon>Fungi incertae sedis</taxon>
        <taxon>Chytridiomycota</taxon>
        <taxon>Chytridiomycota incertae sedis</taxon>
        <taxon>Chytridiomycetes</taxon>
        <taxon>Rhizophydiales</taxon>
        <taxon>Rhizophydiales incertae sedis</taxon>
        <taxon>Polyrhizophydium</taxon>
    </lineage>
</organism>
<dbReference type="SUPFAM" id="SSF53756">
    <property type="entry name" value="UDP-Glycosyltransferase/glycogen phosphorylase"/>
    <property type="match status" value="1"/>
</dbReference>
<reference evidence="1 2" key="1">
    <citation type="submission" date="2023-09" db="EMBL/GenBank/DDBJ databases">
        <title>Pangenome analysis of Batrachochytrium dendrobatidis and related Chytrids.</title>
        <authorList>
            <person name="Yacoub M.N."/>
            <person name="Stajich J.E."/>
            <person name="James T.Y."/>
        </authorList>
    </citation>
    <scope>NUCLEOTIDE SEQUENCE [LARGE SCALE GENOMIC DNA]</scope>
    <source>
        <strain evidence="1 2">JEL0888</strain>
    </source>
</reference>
<keyword evidence="2" id="KW-1185">Reference proteome</keyword>
<dbReference type="PANTHER" id="PTHR10788:SF15">
    <property type="entry name" value="TREHALOSE SYNTHASE COMPLEX REGULATORY SUBUNIT TPS3-RELATED"/>
    <property type="match status" value="1"/>
</dbReference>
<accession>A0ABR4NDM9</accession>